<dbReference type="PANTHER" id="PTHR37305:SF1">
    <property type="entry name" value="MEMBRANE PROTEIN"/>
    <property type="match status" value="1"/>
</dbReference>
<gene>
    <name evidence="2" type="ORF">CCY01nite_05850</name>
</gene>
<dbReference type="EMBL" id="BKAU01000001">
    <property type="protein sequence ID" value="GEP94325.1"/>
    <property type="molecule type" value="Genomic_DNA"/>
</dbReference>
<evidence type="ECO:0000313" key="3">
    <source>
        <dbReference type="Proteomes" id="UP000321436"/>
    </source>
</evidence>
<feature type="transmembrane region" description="Helical" evidence="1">
    <location>
        <begin position="172"/>
        <end position="193"/>
    </location>
</feature>
<dbReference type="GO" id="GO:0140359">
    <property type="term" value="F:ABC-type transporter activity"/>
    <property type="evidence" value="ECO:0007669"/>
    <property type="project" value="InterPro"/>
</dbReference>
<name>A0A512RF46_9BACT</name>
<dbReference type="AlphaFoldDB" id="A0A512RF46"/>
<proteinExistence type="predicted"/>
<feature type="transmembrane region" description="Helical" evidence="1">
    <location>
        <begin position="146"/>
        <end position="165"/>
    </location>
</feature>
<dbReference type="Proteomes" id="UP000321436">
    <property type="component" value="Unassembled WGS sequence"/>
</dbReference>
<sequence length="260" mass="29711">MITHLLKIEWMKVKNYRTFWILIALFTVAAPLLCMAYQSVNRNITSKLPILQDPFSFPQVYETVAWLTSFMTPVMGILMIILLTNENNFRTLRQNIIDGWSRDQYIAAKFSVMLCMVLFVTFLVAVTALVFGLQSGGSADGDTFKYIVWSALQSLAYLSFAFFLGTFMKRSGIAIAIYVFYAYIGEFMLSMLLDFKVKFHAGAFLPFEATDRLLSGESKIIRRLMEQATPPSATTYVLIALAYVALFCFLSWRRLKRSDL</sequence>
<evidence type="ECO:0000313" key="2">
    <source>
        <dbReference type="EMBL" id="GEP94325.1"/>
    </source>
</evidence>
<feature type="transmembrane region" description="Helical" evidence="1">
    <location>
        <begin position="233"/>
        <end position="252"/>
    </location>
</feature>
<evidence type="ECO:0008006" key="4">
    <source>
        <dbReference type="Google" id="ProtNLM"/>
    </source>
</evidence>
<feature type="transmembrane region" description="Helical" evidence="1">
    <location>
        <begin position="60"/>
        <end position="83"/>
    </location>
</feature>
<keyword evidence="1" id="KW-0812">Transmembrane</keyword>
<feature type="transmembrane region" description="Helical" evidence="1">
    <location>
        <begin position="110"/>
        <end position="134"/>
    </location>
</feature>
<evidence type="ECO:0000256" key="1">
    <source>
        <dbReference type="SAM" id="Phobius"/>
    </source>
</evidence>
<reference evidence="2 3" key="1">
    <citation type="submission" date="2019-07" db="EMBL/GenBank/DDBJ databases">
        <title>Whole genome shotgun sequence of Chitinophaga cymbidii NBRC 109752.</title>
        <authorList>
            <person name="Hosoyama A."/>
            <person name="Uohara A."/>
            <person name="Ohji S."/>
            <person name="Ichikawa N."/>
        </authorList>
    </citation>
    <scope>NUCLEOTIDE SEQUENCE [LARGE SCALE GENOMIC DNA]</scope>
    <source>
        <strain evidence="2 3">NBRC 109752</strain>
    </source>
</reference>
<dbReference type="Pfam" id="PF12730">
    <property type="entry name" value="ABC2_membrane_4"/>
    <property type="match status" value="1"/>
</dbReference>
<dbReference type="GO" id="GO:0005886">
    <property type="term" value="C:plasma membrane"/>
    <property type="evidence" value="ECO:0007669"/>
    <property type="project" value="UniProtKB-SubCell"/>
</dbReference>
<dbReference type="RefSeq" id="WP_146857804.1">
    <property type="nucleotide sequence ID" value="NZ_BKAU01000001.1"/>
</dbReference>
<dbReference type="OrthoDB" id="1452202at2"/>
<keyword evidence="3" id="KW-1185">Reference proteome</keyword>
<accession>A0A512RF46</accession>
<comment type="caution">
    <text evidence="2">The sequence shown here is derived from an EMBL/GenBank/DDBJ whole genome shotgun (WGS) entry which is preliminary data.</text>
</comment>
<keyword evidence="1" id="KW-0472">Membrane</keyword>
<organism evidence="2 3">
    <name type="scientific">Chitinophaga cymbidii</name>
    <dbReference type="NCBI Taxonomy" id="1096750"/>
    <lineage>
        <taxon>Bacteria</taxon>
        <taxon>Pseudomonadati</taxon>
        <taxon>Bacteroidota</taxon>
        <taxon>Chitinophagia</taxon>
        <taxon>Chitinophagales</taxon>
        <taxon>Chitinophagaceae</taxon>
        <taxon>Chitinophaga</taxon>
    </lineage>
</organism>
<feature type="transmembrane region" description="Helical" evidence="1">
    <location>
        <begin position="20"/>
        <end position="40"/>
    </location>
</feature>
<keyword evidence="1" id="KW-1133">Transmembrane helix</keyword>
<dbReference type="PANTHER" id="PTHR37305">
    <property type="entry name" value="INTEGRAL MEMBRANE PROTEIN-RELATED"/>
    <property type="match status" value="1"/>
</dbReference>
<protein>
    <recommendedName>
        <fullName evidence="4">ABC transporter permease</fullName>
    </recommendedName>
</protein>